<protein>
    <recommendedName>
        <fullName evidence="1">DUF7149 domain-containing protein</fullName>
    </recommendedName>
</protein>
<proteinExistence type="predicted"/>
<name>A0A0R2FDW9_9LACO</name>
<dbReference type="Pfam" id="PF23653">
    <property type="entry name" value="DUF7149"/>
    <property type="match status" value="1"/>
</dbReference>
<evidence type="ECO:0000313" key="2">
    <source>
        <dbReference type="EMBL" id="KRN26640.1"/>
    </source>
</evidence>
<gene>
    <name evidence="2" type="ORF">FD14_GL000782</name>
</gene>
<keyword evidence="3" id="KW-1185">Reference proteome</keyword>
<evidence type="ECO:0000259" key="1">
    <source>
        <dbReference type="Pfam" id="PF23653"/>
    </source>
</evidence>
<reference evidence="2 3" key="1">
    <citation type="journal article" date="2015" name="Genome Announc.">
        <title>Expanding the biotechnology potential of lactobacilli through comparative genomics of 213 strains and associated genera.</title>
        <authorList>
            <person name="Sun Z."/>
            <person name="Harris H.M."/>
            <person name="McCann A."/>
            <person name="Guo C."/>
            <person name="Argimon S."/>
            <person name="Zhang W."/>
            <person name="Yang X."/>
            <person name="Jeffery I.B."/>
            <person name="Cooney J.C."/>
            <person name="Kagawa T.F."/>
            <person name="Liu W."/>
            <person name="Song Y."/>
            <person name="Salvetti E."/>
            <person name="Wrobel A."/>
            <person name="Rasinkangas P."/>
            <person name="Parkhill J."/>
            <person name="Rea M.C."/>
            <person name="O'Sullivan O."/>
            <person name="Ritari J."/>
            <person name="Douillard F.P."/>
            <person name="Paul Ross R."/>
            <person name="Yang R."/>
            <person name="Briner A.E."/>
            <person name="Felis G.E."/>
            <person name="de Vos W.M."/>
            <person name="Barrangou R."/>
            <person name="Klaenhammer T.R."/>
            <person name="Caufield P.W."/>
            <person name="Cui Y."/>
            <person name="Zhang H."/>
            <person name="O'Toole P.W."/>
        </authorList>
    </citation>
    <scope>NUCLEOTIDE SEQUENCE [LARGE SCALE GENOMIC DNA]</scope>
    <source>
        <strain evidence="2 3">DSM 23365</strain>
    </source>
</reference>
<accession>A0A0R2FDW9</accession>
<dbReference type="Proteomes" id="UP000051442">
    <property type="component" value="Unassembled WGS sequence"/>
</dbReference>
<dbReference type="PATRIC" id="fig|1423804.4.peg.839"/>
<evidence type="ECO:0000313" key="3">
    <source>
        <dbReference type="Proteomes" id="UP000051442"/>
    </source>
</evidence>
<dbReference type="AlphaFoldDB" id="A0A0R2FDW9"/>
<dbReference type="EMBL" id="AYZM01000013">
    <property type="protein sequence ID" value="KRN26640.1"/>
    <property type="molecule type" value="Genomic_DNA"/>
</dbReference>
<dbReference type="STRING" id="1423804.FD14_GL000782"/>
<dbReference type="InterPro" id="IPR055573">
    <property type="entry name" value="DUF7149"/>
</dbReference>
<comment type="caution">
    <text evidence="2">The sequence shown here is derived from an EMBL/GenBank/DDBJ whole genome shotgun (WGS) entry which is preliminary data.</text>
</comment>
<dbReference type="RefSeq" id="WP_054737539.1">
    <property type="nucleotide sequence ID" value="NZ_AYZM01000013.1"/>
</dbReference>
<sequence length="239" mass="28045">MPKVPVEKMVSVEFLHSKISNVTKDAIQSSLIELRANLSQENTEENNKAFIRDFIRDIGFKKQKYTVASKDKYDLAIYNRKGIYVLIETKKINSSEMITEENLNKKAFQESLLYFMREFVNNHNHALTYSIITDGVNWFIFDVNNVFKTLFAEDKKFLADYKAAQIDKSSLDTKTNEFYENIARPQIATVSDKIEYVHFNLSDMFTQKDTIKWNVVNKFYKIMAPVTLMKKRLVRILMN</sequence>
<feature type="domain" description="DUF7149" evidence="1">
    <location>
        <begin position="7"/>
        <end position="233"/>
    </location>
</feature>
<organism evidence="2 3">
    <name type="scientific">Secundilactobacillus similis DSM 23365 = JCM 2765</name>
    <dbReference type="NCBI Taxonomy" id="1423804"/>
    <lineage>
        <taxon>Bacteria</taxon>
        <taxon>Bacillati</taxon>
        <taxon>Bacillota</taxon>
        <taxon>Bacilli</taxon>
        <taxon>Lactobacillales</taxon>
        <taxon>Lactobacillaceae</taxon>
        <taxon>Secundilactobacillus</taxon>
    </lineage>
</organism>